<keyword evidence="4" id="KW-0833">Ubl conjugation pathway</keyword>
<sequence length="464" mass="51244">MESSDPRSLFQDIRLRELNGFRVRKRSYIGDAASDFSETGAVAVEHAGDVTPPLAISFCKSNKNSHILAVSDEDGYVSLFDTRRQFASSSSHQENAEKARVSEWIAHHNAVFDLCWIKEDTRILSASGDQTIKVWDVEKRKCTEMLMGHTGSVKSMSPHPANPEIIVSGSRDGSFALWDMRCKSNSKSRHEELCLSSIAVVKGAHLSTQAKRVRRGKAASMSITSVLYLKDGISIATAGAVDSVVKFWDTRNLKTVVTQTCPNPESTEKHLQFDYASQSSISPDATHILSGSSDGNAYIWQVNKPQDNPTILKNHDGEVTAVDWSPLETGKIATSSDDFTVRIWNSQSSYCSSARTPSTNRRRVMAVPGAECRKLFMNESMPLKKENANSLCTDEVSHEVKSPSPIKMSKCTTPEAQKKRFLSDSESNETLEKTPEAALRSPSSVLNPPSSLKRKTIRDYFIAA</sequence>
<name>A0A978VH97_ZIZJJ</name>
<dbReference type="GO" id="GO:0005634">
    <property type="term" value="C:nucleus"/>
    <property type="evidence" value="ECO:0007669"/>
    <property type="project" value="TreeGrafter"/>
</dbReference>
<feature type="region of interest" description="Disordered" evidence="7">
    <location>
        <begin position="402"/>
        <end position="451"/>
    </location>
</feature>
<dbReference type="InterPro" id="IPR015943">
    <property type="entry name" value="WD40/YVTN_repeat-like_dom_sf"/>
</dbReference>
<protein>
    <recommendedName>
        <fullName evidence="10">Denticleless protein homolog</fullName>
    </recommendedName>
</protein>
<evidence type="ECO:0000313" key="8">
    <source>
        <dbReference type="EMBL" id="KAH7532466.1"/>
    </source>
</evidence>
<dbReference type="EMBL" id="JAEACU010000004">
    <property type="protein sequence ID" value="KAH7532466.1"/>
    <property type="molecule type" value="Genomic_DNA"/>
</dbReference>
<evidence type="ECO:0000313" key="9">
    <source>
        <dbReference type="Proteomes" id="UP000813462"/>
    </source>
</evidence>
<accession>A0A978VH97</accession>
<feature type="compositionally biased region" description="Low complexity" evidence="7">
    <location>
        <begin position="439"/>
        <end position="451"/>
    </location>
</feature>
<dbReference type="GO" id="GO:0043161">
    <property type="term" value="P:proteasome-mediated ubiquitin-dependent protein catabolic process"/>
    <property type="evidence" value="ECO:0007669"/>
    <property type="project" value="TreeGrafter"/>
</dbReference>
<evidence type="ECO:0008006" key="10">
    <source>
        <dbReference type="Google" id="ProtNLM"/>
    </source>
</evidence>
<organism evidence="8 9">
    <name type="scientific">Ziziphus jujuba var. spinosa</name>
    <dbReference type="NCBI Taxonomy" id="714518"/>
    <lineage>
        <taxon>Eukaryota</taxon>
        <taxon>Viridiplantae</taxon>
        <taxon>Streptophyta</taxon>
        <taxon>Embryophyta</taxon>
        <taxon>Tracheophyta</taxon>
        <taxon>Spermatophyta</taxon>
        <taxon>Magnoliopsida</taxon>
        <taxon>eudicotyledons</taxon>
        <taxon>Gunneridae</taxon>
        <taxon>Pentapetalae</taxon>
        <taxon>rosids</taxon>
        <taxon>fabids</taxon>
        <taxon>Rosales</taxon>
        <taxon>Rhamnaceae</taxon>
        <taxon>Paliureae</taxon>
        <taxon>Ziziphus</taxon>
    </lineage>
</organism>
<evidence type="ECO:0000256" key="3">
    <source>
        <dbReference type="ARBA" id="ARBA00022737"/>
    </source>
</evidence>
<dbReference type="PANTHER" id="PTHR22852">
    <property type="entry name" value="LETHAL 2 DENTICLELESS PROTEIN RETINOIC ACID-REGULATED NUCLEAR MATRIX-ASSOCIATED PROTEIN"/>
    <property type="match status" value="1"/>
</dbReference>
<evidence type="ECO:0000256" key="4">
    <source>
        <dbReference type="ARBA" id="ARBA00022786"/>
    </source>
</evidence>
<dbReference type="PROSITE" id="PS50294">
    <property type="entry name" value="WD_REPEATS_REGION"/>
    <property type="match status" value="3"/>
</dbReference>
<reference evidence="8" key="1">
    <citation type="journal article" date="2021" name="Front. Plant Sci.">
        <title>Chromosome-Scale Genome Assembly for Chinese Sour Jujube and Insights Into Its Genome Evolution and Domestication Signature.</title>
        <authorList>
            <person name="Shen L.-Y."/>
            <person name="Luo H."/>
            <person name="Wang X.-L."/>
            <person name="Wang X.-M."/>
            <person name="Qiu X.-J."/>
            <person name="Liu H."/>
            <person name="Zhou S.-S."/>
            <person name="Jia K.-H."/>
            <person name="Nie S."/>
            <person name="Bao Y.-T."/>
            <person name="Zhang R.-G."/>
            <person name="Yun Q.-Z."/>
            <person name="Chai Y.-H."/>
            <person name="Lu J.-Y."/>
            <person name="Li Y."/>
            <person name="Zhao S.-W."/>
            <person name="Mao J.-F."/>
            <person name="Jia S.-G."/>
            <person name="Mao Y.-M."/>
        </authorList>
    </citation>
    <scope>NUCLEOTIDE SEQUENCE</scope>
    <source>
        <strain evidence="8">AT0</strain>
        <tissue evidence="8">Leaf</tissue>
    </source>
</reference>
<evidence type="ECO:0000256" key="6">
    <source>
        <dbReference type="PROSITE-ProRule" id="PRU00221"/>
    </source>
</evidence>
<feature type="repeat" description="WD" evidence="6">
    <location>
        <begin position="104"/>
        <end position="145"/>
    </location>
</feature>
<dbReference type="PROSITE" id="PS50082">
    <property type="entry name" value="WD_REPEATS_2"/>
    <property type="match status" value="4"/>
</dbReference>
<dbReference type="Proteomes" id="UP000813462">
    <property type="component" value="Unassembled WGS sequence"/>
</dbReference>
<dbReference type="PANTHER" id="PTHR22852:SF0">
    <property type="entry name" value="DENTICLELESS PROTEIN HOMOLOG"/>
    <property type="match status" value="1"/>
</dbReference>
<dbReference type="AlphaFoldDB" id="A0A978VH97"/>
<comment type="similarity">
    <text evidence="5">Belongs to the WD repeat cdt2 family.</text>
</comment>
<dbReference type="InterPro" id="IPR019775">
    <property type="entry name" value="WD40_repeat_CS"/>
</dbReference>
<dbReference type="InterPro" id="IPR001680">
    <property type="entry name" value="WD40_rpt"/>
</dbReference>
<dbReference type="PROSITE" id="PS00678">
    <property type="entry name" value="WD_REPEATS_1"/>
    <property type="match status" value="1"/>
</dbReference>
<dbReference type="PRINTS" id="PR00320">
    <property type="entry name" value="GPROTEINBRPT"/>
</dbReference>
<gene>
    <name evidence="8" type="ORF">FEM48_Zijuj04G0022900</name>
</gene>
<feature type="repeat" description="WD" evidence="6">
    <location>
        <begin position="312"/>
        <end position="354"/>
    </location>
</feature>
<dbReference type="InterPro" id="IPR036322">
    <property type="entry name" value="WD40_repeat_dom_sf"/>
</dbReference>
<dbReference type="GO" id="GO:0030674">
    <property type="term" value="F:protein-macromolecule adaptor activity"/>
    <property type="evidence" value="ECO:0007669"/>
    <property type="project" value="TreeGrafter"/>
</dbReference>
<evidence type="ECO:0000256" key="7">
    <source>
        <dbReference type="SAM" id="MobiDB-lite"/>
    </source>
</evidence>
<dbReference type="Gene3D" id="2.130.10.10">
    <property type="entry name" value="YVTN repeat-like/Quinoprotein amine dehydrogenase"/>
    <property type="match status" value="2"/>
</dbReference>
<dbReference type="InterPro" id="IPR051865">
    <property type="entry name" value="WD-repeat_CDT2_adapter"/>
</dbReference>
<keyword evidence="3" id="KW-0677">Repeat</keyword>
<dbReference type="InterPro" id="IPR020472">
    <property type="entry name" value="WD40_PAC1"/>
</dbReference>
<proteinExistence type="inferred from homology"/>
<comment type="pathway">
    <text evidence="1">Protein modification; protein ubiquitination.</text>
</comment>
<dbReference type="Pfam" id="PF00400">
    <property type="entry name" value="WD40"/>
    <property type="match status" value="4"/>
</dbReference>
<dbReference type="SMART" id="SM00320">
    <property type="entry name" value="WD40"/>
    <property type="match status" value="6"/>
</dbReference>
<comment type="caution">
    <text evidence="8">The sequence shown here is derived from an EMBL/GenBank/DDBJ whole genome shotgun (WGS) entry which is preliminary data.</text>
</comment>
<feature type="repeat" description="WD" evidence="6">
    <location>
        <begin position="146"/>
        <end position="188"/>
    </location>
</feature>
<evidence type="ECO:0000256" key="5">
    <source>
        <dbReference type="ARBA" id="ARBA00038344"/>
    </source>
</evidence>
<evidence type="ECO:0000256" key="1">
    <source>
        <dbReference type="ARBA" id="ARBA00004906"/>
    </source>
</evidence>
<feature type="repeat" description="WD" evidence="6">
    <location>
        <begin position="280"/>
        <end position="310"/>
    </location>
</feature>
<dbReference type="SUPFAM" id="SSF50978">
    <property type="entry name" value="WD40 repeat-like"/>
    <property type="match status" value="1"/>
</dbReference>
<evidence type="ECO:0000256" key="2">
    <source>
        <dbReference type="ARBA" id="ARBA00022574"/>
    </source>
</evidence>
<keyword evidence="2 6" id="KW-0853">WD repeat</keyword>